<evidence type="ECO:0000313" key="2">
    <source>
        <dbReference type="Proteomes" id="UP001172386"/>
    </source>
</evidence>
<evidence type="ECO:0000313" key="1">
    <source>
        <dbReference type="EMBL" id="KAJ9659421.1"/>
    </source>
</evidence>
<protein>
    <submittedName>
        <fullName evidence="1">Uncharacterized protein</fullName>
    </submittedName>
</protein>
<dbReference type="Proteomes" id="UP001172386">
    <property type="component" value="Unassembled WGS sequence"/>
</dbReference>
<gene>
    <name evidence="1" type="ORF">H2198_003150</name>
</gene>
<dbReference type="EMBL" id="JAPDRQ010000040">
    <property type="protein sequence ID" value="KAJ9659421.1"/>
    <property type="molecule type" value="Genomic_DNA"/>
</dbReference>
<comment type="caution">
    <text evidence="1">The sequence shown here is derived from an EMBL/GenBank/DDBJ whole genome shotgun (WGS) entry which is preliminary data.</text>
</comment>
<sequence>MDDRDTKPDSKSPSGADPHNSYGLVPQDGSQGSKSQPSETKAQSLSPSGAEPHDSYGLAPDSSTEKKSSGSKTEAIADDPTYNQPTKASSGDKAAGAKDSPANSRSKL</sequence>
<organism evidence="1 2">
    <name type="scientific">Neophaeococcomyces mojaviensis</name>
    <dbReference type="NCBI Taxonomy" id="3383035"/>
    <lineage>
        <taxon>Eukaryota</taxon>
        <taxon>Fungi</taxon>
        <taxon>Dikarya</taxon>
        <taxon>Ascomycota</taxon>
        <taxon>Pezizomycotina</taxon>
        <taxon>Eurotiomycetes</taxon>
        <taxon>Chaetothyriomycetidae</taxon>
        <taxon>Chaetothyriales</taxon>
        <taxon>Chaetothyriales incertae sedis</taxon>
        <taxon>Neophaeococcomyces</taxon>
    </lineage>
</organism>
<reference evidence="1" key="1">
    <citation type="submission" date="2022-10" db="EMBL/GenBank/DDBJ databases">
        <title>Culturing micro-colonial fungi from biological soil crusts in the Mojave desert and describing Neophaeococcomyces mojavensis, and introducing the new genera and species Taxawa tesnikishii.</title>
        <authorList>
            <person name="Kurbessoian T."/>
            <person name="Stajich J.E."/>
        </authorList>
    </citation>
    <scope>NUCLEOTIDE SEQUENCE</scope>
    <source>
        <strain evidence="1">JES_112</strain>
    </source>
</reference>
<accession>A0ACC3ACN8</accession>
<name>A0ACC3ACN8_9EURO</name>
<keyword evidence="2" id="KW-1185">Reference proteome</keyword>
<proteinExistence type="predicted"/>